<dbReference type="Proteomes" id="UP000811545">
    <property type="component" value="Unassembled WGS sequence"/>
</dbReference>
<protein>
    <submittedName>
        <fullName evidence="2">D-lysine 5,6-aminomutase beta subunit</fullName>
        <ecNumber evidence="2">5.4.3.4</ecNumber>
    </submittedName>
</protein>
<dbReference type="InterPro" id="IPR036843">
    <property type="entry name" value="KamE_N_sf"/>
</dbReference>
<dbReference type="PROSITE" id="PS51332">
    <property type="entry name" value="B12_BINDING"/>
    <property type="match status" value="1"/>
</dbReference>
<proteinExistence type="predicted"/>
<dbReference type="GO" id="GO:0046983">
    <property type="term" value="F:protein dimerization activity"/>
    <property type="evidence" value="ECO:0007669"/>
    <property type="project" value="InterPro"/>
</dbReference>
<dbReference type="AlphaFoldDB" id="A0A9E2BEM3"/>
<name>A0A9E2BEM3_PSYF1</name>
<reference evidence="2 3" key="1">
    <citation type="journal article" date="2021" name="bioRxiv">
        <title>Unique metabolic strategies in Hadean analogues reveal hints for primordial physiology.</title>
        <authorList>
            <person name="Nobu M.K."/>
            <person name="Nakai R."/>
            <person name="Tamazawa S."/>
            <person name="Mori H."/>
            <person name="Toyoda A."/>
            <person name="Ijiri A."/>
            <person name="Suzuki S."/>
            <person name="Kurokawa K."/>
            <person name="Kamagata Y."/>
            <person name="Tamaki H."/>
        </authorList>
    </citation>
    <scope>NUCLEOTIDE SEQUENCE [LARGE SCALE GENOMIC DNA]</scope>
    <source>
        <strain evidence="2">BS525</strain>
    </source>
</reference>
<evidence type="ECO:0000259" key="1">
    <source>
        <dbReference type="PROSITE" id="PS51332"/>
    </source>
</evidence>
<dbReference type="Pfam" id="PF02310">
    <property type="entry name" value="B12-binding"/>
    <property type="match status" value="1"/>
</dbReference>
<feature type="domain" description="B12-binding" evidence="1">
    <location>
        <begin position="102"/>
        <end position="243"/>
    </location>
</feature>
<dbReference type="GO" id="GO:0046872">
    <property type="term" value="F:metal ion binding"/>
    <property type="evidence" value="ECO:0007669"/>
    <property type="project" value="InterPro"/>
</dbReference>
<dbReference type="EC" id="5.4.3.4" evidence="2"/>
<dbReference type="GO" id="GO:0031419">
    <property type="term" value="F:cobalamin binding"/>
    <property type="evidence" value="ECO:0007669"/>
    <property type="project" value="InterPro"/>
</dbReference>
<dbReference type="InterPro" id="IPR036724">
    <property type="entry name" value="Cobalamin-bd_sf"/>
</dbReference>
<keyword evidence="2" id="KW-0413">Isomerase</keyword>
<dbReference type="Gene3D" id="3.40.50.280">
    <property type="entry name" value="Cobalamin-binding domain"/>
    <property type="match status" value="1"/>
</dbReference>
<dbReference type="EMBL" id="QLTW01000001">
    <property type="protein sequence ID" value="MBT9144198.1"/>
    <property type="molecule type" value="Genomic_DNA"/>
</dbReference>
<dbReference type="SUPFAM" id="SSF52242">
    <property type="entry name" value="Cobalamin (vitamin B12)-binding domain"/>
    <property type="match status" value="1"/>
</dbReference>
<gene>
    <name evidence="2" type="primary">kamE</name>
    <name evidence="2" type="ORF">DDT42_00030</name>
</gene>
<sequence length="243" mass="26785">MMFLKPYGDTLNDGAIQISFSLPHPLNETSKKVSLELALKMGIANPKITFTQELGEGFSFFIIYGNLSHEIDIDSIKTSKVKEPIIDYWDINRLIEEKFNRKIVIVGATIGSDAHTVGLDAILSAKGYAGDVGLERYPVFQVHNLGSQILPELLLEKIMDKQADVVLVSQVVTQKNIHIHNLTQLVELIEGAGLRDHIITICGGPYLSKELALELGYDGGFGAHSLPSEVASFIARRLLEKSK</sequence>
<comment type="caution">
    <text evidence="2">The sequence shown here is derived from an EMBL/GenBank/DDBJ whole genome shotgun (WGS) entry which is preliminary data.</text>
</comment>
<dbReference type="Pfam" id="PF16554">
    <property type="entry name" value="OAM_dimer"/>
    <property type="match status" value="1"/>
</dbReference>
<dbReference type="InterPro" id="IPR006158">
    <property type="entry name" value="Cobalamin-bd"/>
</dbReference>
<evidence type="ECO:0000313" key="2">
    <source>
        <dbReference type="EMBL" id="MBT9144198.1"/>
    </source>
</evidence>
<dbReference type="GO" id="GO:0016853">
    <property type="term" value="F:isomerase activity"/>
    <property type="evidence" value="ECO:0007669"/>
    <property type="project" value="UniProtKB-KW"/>
</dbReference>
<organism evidence="2 3">
    <name type="scientific">Psychracetigena formicireducens</name>
    <dbReference type="NCBI Taxonomy" id="2986056"/>
    <lineage>
        <taxon>Bacteria</taxon>
        <taxon>Bacillati</taxon>
        <taxon>Candidatus Lithacetigenota</taxon>
        <taxon>Candidatus Psychracetigena</taxon>
    </lineage>
</organism>
<accession>A0A9E2BEM3</accession>
<dbReference type="Gene3D" id="3.30.30.60">
    <property type="entry name" value="D-lysine 5,6-aminomutase beta subunit KamE, N-terminal domain"/>
    <property type="match status" value="1"/>
</dbReference>
<dbReference type="InterPro" id="IPR028991">
    <property type="entry name" value="KamE_N"/>
</dbReference>
<evidence type="ECO:0000313" key="3">
    <source>
        <dbReference type="Proteomes" id="UP000811545"/>
    </source>
</evidence>
<dbReference type="SUPFAM" id="SSF117778">
    <property type="entry name" value="D-lysine 5,6-aminomutase beta subunit KamE, N-terminal domain"/>
    <property type="match status" value="1"/>
</dbReference>